<dbReference type="Gene3D" id="3.30.70.1320">
    <property type="entry name" value="Multidrug efflux transporter AcrB pore domain like"/>
    <property type="match status" value="1"/>
</dbReference>
<feature type="transmembrane region" description="Helical" evidence="1">
    <location>
        <begin position="1010"/>
        <end position="1036"/>
    </location>
</feature>
<proteinExistence type="predicted"/>
<feature type="transmembrane region" description="Helical" evidence="1">
    <location>
        <begin position="933"/>
        <end position="958"/>
    </location>
</feature>
<dbReference type="Gene3D" id="3.30.2090.10">
    <property type="entry name" value="Multidrug efflux transporter AcrB TolC docking domain, DN and DC subdomains"/>
    <property type="match status" value="2"/>
</dbReference>
<evidence type="ECO:0000313" key="3">
    <source>
        <dbReference type="Proteomes" id="UP000198771"/>
    </source>
</evidence>
<dbReference type="SUPFAM" id="SSF82714">
    <property type="entry name" value="Multidrug efflux transporter AcrB TolC docking domain, DN and DC subdomains"/>
    <property type="match status" value="2"/>
</dbReference>
<dbReference type="STRING" id="617002.SAMN05660653_02296"/>
<keyword evidence="1" id="KW-0472">Membrane</keyword>
<protein>
    <submittedName>
        <fullName evidence="2">Multidrug efflux pump subunit AcrB</fullName>
    </submittedName>
</protein>
<sequence length="1050" mass="114121">MNAMIRWMAHHGVAANLLMLLFMVGGLVVGLNIKQEVFPEIALDKIQVSVTYPGAAPEEVEEGVLLIIEENVSGLEGIKKMTSQAVEGRGVVTVELLPGVDPDVALQDVKAEVDRIDTLPEEAEKPVITKMVNRVEVISLVVYGQTSERSLRETAEMVRDELLATPRITQAELGGVRPYEIAIEITEENLRRFGLTLESVAQRVRHAALDLPGGEIRTQGGEILLRLKERRYHGRDFEDIVILRTPEGAQVRLSDVASIRDGFEQTDEFALFDGLPAAMVTIYRVGDQKPGEIARAVLDYVAAKGPALPPTIHLATWNDTSELLQSRIDLLLKNALLGLTLVFLGLSLFLAMRLALLVMLCIPVAFLGALFLMPGLGVTINMISLFAFILALGIVVDNAIVVGENAFGHRSRGLHPDQAAVLGASEVAGPIIFSALTTVAAFLPLLFVAGTMGKFIGAIPLVVIPVLTISLIQSLFILPAHLRKGLARQRKREYFLKRLQNRVGAGLERFVAGPYARLLGVALEYRYATVALALAALILSVGLVGGGKVMFRFMPEVEADVITATLQMPHGTPVEQTALVVEHLVRQAGVAVAEFDRNLLPDHPTGGTVMRHIYALVGAHQIPGGGPQGASRISGGHLANVALQLQPGEERDVSSDVVARRWRELTGEVAGVESLTFKADLMRFGANIDVQLSHADFDVLIPAAERLKAALADYSGVSDIADNHAAGKEEITIRLRPEAATLGLTEEELGRRVRAAFHGAEALRLQRGRNEVKVMVRYPENRRASLADLDELRVRAPGGVELPLAMAAHLQQDRGYSAINRTDRKRVINVTATVDARAGNVQDILQELRRTVLADLTADHPGLGFDLEGEERERRESFGSMGQGFLMALFMIYALLAIPFRSYAQPLIVMAAIPFGIVGAIWGHMIMGINLSMLSIFGIVALSGVVVNSSLLLIDFINSGRRDGMTVRDAVMASGQRRFRPIILTSLTTFFGLMPMILERSVQAQFLIPMAVSLGFGVLFATGITLLLIPALYMVLEDWRGLMGLRDETA</sequence>
<feature type="transmembrane region" description="Helical" evidence="1">
    <location>
        <begin position="455"/>
        <end position="482"/>
    </location>
</feature>
<feature type="transmembrane region" description="Helical" evidence="1">
    <location>
        <begin position="979"/>
        <end position="998"/>
    </location>
</feature>
<dbReference type="EMBL" id="FMXO01000013">
    <property type="protein sequence ID" value="SDB47160.1"/>
    <property type="molecule type" value="Genomic_DNA"/>
</dbReference>
<keyword evidence="1" id="KW-1133">Transmembrane helix</keyword>
<feature type="transmembrane region" description="Helical" evidence="1">
    <location>
        <begin position="907"/>
        <end position="927"/>
    </location>
</feature>
<evidence type="ECO:0000256" key="1">
    <source>
        <dbReference type="SAM" id="Phobius"/>
    </source>
</evidence>
<keyword evidence="3" id="KW-1185">Reference proteome</keyword>
<gene>
    <name evidence="2" type="ORF">SAMN05660653_02296</name>
</gene>
<feature type="transmembrane region" description="Helical" evidence="1">
    <location>
        <begin position="330"/>
        <end position="350"/>
    </location>
</feature>
<dbReference type="InterPro" id="IPR001036">
    <property type="entry name" value="Acrflvin-R"/>
</dbReference>
<reference evidence="2 3" key="1">
    <citation type="submission" date="2016-10" db="EMBL/GenBank/DDBJ databases">
        <authorList>
            <person name="de Groot N.N."/>
        </authorList>
    </citation>
    <scope>NUCLEOTIDE SEQUENCE [LARGE SCALE GENOMIC DNA]</scope>
    <source>
        <strain evidence="2 3">ASO4-2</strain>
    </source>
</reference>
<organism evidence="2 3">
    <name type="scientific">Desulfonatronum thiosulfatophilum</name>
    <dbReference type="NCBI Taxonomy" id="617002"/>
    <lineage>
        <taxon>Bacteria</taxon>
        <taxon>Pseudomonadati</taxon>
        <taxon>Thermodesulfobacteriota</taxon>
        <taxon>Desulfovibrionia</taxon>
        <taxon>Desulfovibrionales</taxon>
        <taxon>Desulfonatronaceae</taxon>
        <taxon>Desulfonatronum</taxon>
    </lineage>
</organism>
<dbReference type="AlphaFoldDB" id="A0A1G6DPY7"/>
<dbReference type="OrthoDB" id="9806532at2"/>
<feature type="transmembrane region" description="Helical" evidence="1">
    <location>
        <begin position="382"/>
        <end position="407"/>
    </location>
</feature>
<feature type="transmembrane region" description="Helical" evidence="1">
    <location>
        <begin position="881"/>
        <end position="900"/>
    </location>
</feature>
<evidence type="ECO:0000313" key="2">
    <source>
        <dbReference type="EMBL" id="SDB47160.1"/>
    </source>
</evidence>
<dbReference type="Gene3D" id="3.30.70.1440">
    <property type="entry name" value="Multidrug efflux transporter AcrB pore domain"/>
    <property type="match status" value="1"/>
</dbReference>
<feature type="transmembrane region" description="Helical" evidence="1">
    <location>
        <begin position="427"/>
        <end position="449"/>
    </location>
</feature>
<dbReference type="Gene3D" id="3.30.70.1430">
    <property type="entry name" value="Multidrug efflux transporter AcrB pore domain"/>
    <property type="match status" value="2"/>
</dbReference>
<dbReference type="PRINTS" id="PR00702">
    <property type="entry name" value="ACRIFLAVINRP"/>
</dbReference>
<dbReference type="InterPro" id="IPR027463">
    <property type="entry name" value="AcrB_DN_DC_subdom"/>
</dbReference>
<feature type="transmembrane region" description="Helical" evidence="1">
    <location>
        <begin position="357"/>
        <end position="376"/>
    </location>
</feature>
<dbReference type="Proteomes" id="UP000198771">
    <property type="component" value="Unassembled WGS sequence"/>
</dbReference>
<dbReference type="SUPFAM" id="SSF82866">
    <property type="entry name" value="Multidrug efflux transporter AcrB transmembrane domain"/>
    <property type="match status" value="2"/>
</dbReference>
<dbReference type="PANTHER" id="PTHR32063">
    <property type="match status" value="1"/>
</dbReference>
<name>A0A1G6DPY7_9BACT</name>
<dbReference type="GO" id="GO:0005886">
    <property type="term" value="C:plasma membrane"/>
    <property type="evidence" value="ECO:0007669"/>
    <property type="project" value="TreeGrafter"/>
</dbReference>
<keyword evidence="1" id="KW-0812">Transmembrane</keyword>
<dbReference type="GO" id="GO:0042910">
    <property type="term" value="F:xenobiotic transmembrane transporter activity"/>
    <property type="evidence" value="ECO:0007669"/>
    <property type="project" value="TreeGrafter"/>
</dbReference>
<dbReference type="SUPFAM" id="SSF82693">
    <property type="entry name" value="Multidrug efflux transporter AcrB pore domain, PN1, PN2, PC1 and PC2 subdomains"/>
    <property type="match status" value="2"/>
</dbReference>
<dbReference type="Gene3D" id="1.20.1640.10">
    <property type="entry name" value="Multidrug efflux transporter AcrB transmembrane domain"/>
    <property type="match status" value="2"/>
</dbReference>
<accession>A0A1G6DPY7</accession>
<feature type="transmembrane region" description="Helical" evidence="1">
    <location>
        <begin position="527"/>
        <end position="546"/>
    </location>
</feature>
<dbReference type="PANTHER" id="PTHR32063:SF33">
    <property type="entry name" value="RND SUPERFAMILY EFFLUX PUMP PERMEASE COMPONENT"/>
    <property type="match status" value="1"/>
</dbReference>
<dbReference type="RefSeq" id="WP_092121685.1">
    <property type="nucleotide sequence ID" value="NZ_FMXO01000013.1"/>
</dbReference>
<dbReference type="Pfam" id="PF00873">
    <property type="entry name" value="ACR_tran"/>
    <property type="match status" value="1"/>
</dbReference>